<dbReference type="SUPFAM" id="SSF56672">
    <property type="entry name" value="DNA/RNA polymerases"/>
    <property type="match status" value="1"/>
</dbReference>
<proteinExistence type="predicted"/>
<dbReference type="CDD" id="cd09274">
    <property type="entry name" value="RNase_HI_RT_Ty3"/>
    <property type="match status" value="1"/>
</dbReference>
<evidence type="ECO:0000313" key="3">
    <source>
        <dbReference type="Proteomes" id="UP001152795"/>
    </source>
</evidence>
<dbReference type="FunFam" id="3.10.20.370:FF:000001">
    <property type="entry name" value="Retrovirus-related Pol polyprotein from transposon 17.6-like protein"/>
    <property type="match status" value="1"/>
</dbReference>
<dbReference type="InterPro" id="IPR043502">
    <property type="entry name" value="DNA/RNA_pol_sf"/>
</dbReference>
<dbReference type="EMBL" id="CACRXK020008901">
    <property type="protein sequence ID" value="CAB4015926.1"/>
    <property type="molecule type" value="Genomic_DNA"/>
</dbReference>
<dbReference type="Proteomes" id="UP001152795">
    <property type="component" value="Unassembled WGS sequence"/>
</dbReference>
<evidence type="ECO:0000313" key="2">
    <source>
        <dbReference type="EMBL" id="CAB4015926.1"/>
    </source>
</evidence>
<keyword evidence="3" id="KW-1185">Reference proteome</keyword>
<dbReference type="OrthoDB" id="8057740at2759"/>
<dbReference type="Gene3D" id="3.30.70.270">
    <property type="match status" value="1"/>
</dbReference>
<dbReference type="InterPro" id="IPR043128">
    <property type="entry name" value="Rev_trsase/Diguanyl_cyclase"/>
</dbReference>
<accession>A0A7D9IXU4</accession>
<keyword evidence="1" id="KW-0511">Multifunctional enzyme</keyword>
<dbReference type="PANTHER" id="PTHR37984">
    <property type="entry name" value="PROTEIN CBG26694"/>
    <property type="match status" value="1"/>
</dbReference>
<comment type="caution">
    <text evidence="2">The sequence shown here is derived from an EMBL/GenBank/DDBJ whole genome shotgun (WGS) entry which is preliminary data.</text>
</comment>
<gene>
    <name evidence="2" type="ORF">PACLA_8A034686</name>
</gene>
<organism evidence="2 3">
    <name type="scientific">Paramuricea clavata</name>
    <name type="common">Red gorgonian</name>
    <name type="synonym">Violescent sea-whip</name>
    <dbReference type="NCBI Taxonomy" id="317549"/>
    <lineage>
        <taxon>Eukaryota</taxon>
        <taxon>Metazoa</taxon>
        <taxon>Cnidaria</taxon>
        <taxon>Anthozoa</taxon>
        <taxon>Octocorallia</taxon>
        <taxon>Malacalcyonacea</taxon>
        <taxon>Plexauridae</taxon>
        <taxon>Paramuricea</taxon>
    </lineage>
</organism>
<protein>
    <submittedName>
        <fullName evidence="2">Uncharacterized protein</fullName>
    </submittedName>
</protein>
<reference evidence="2" key="1">
    <citation type="submission" date="2020-04" db="EMBL/GenBank/DDBJ databases">
        <authorList>
            <person name="Alioto T."/>
            <person name="Alioto T."/>
            <person name="Gomez Garrido J."/>
        </authorList>
    </citation>
    <scope>NUCLEOTIDE SEQUENCE</scope>
    <source>
        <strain evidence="2">A484AB</strain>
    </source>
</reference>
<dbReference type="PANTHER" id="PTHR37984:SF5">
    <property type="entry name" value="PROTEIN NYNRIN-LIKE"/>
    <property type="match status" value="1"/>
</dbReference>
<name>A0A7D9IXU4_PARCT</name>
<dbReference type="AlphaFoldDB" id="A0A7D9IXU4"/>
<sequence>MLLNPEKCTFGVRRIEFLGHVIGEGMLSISDARREALINTPKPTTVTMLRKALGAFSYVQRWIPGMADIAKPLYDLLDKDGKKLLKWTPETTAAFERLKKQVARPPALYLPDFTRRFVLVTDASTVGTGAMLAQPDRFKPDGPLNPVAFFHHTLSSSERNYSTTDRELLAIVLAVKKFRVYLAGKRFDLITDHRALSWINESLDLNDVGGRRGRWLEFLQQYPFDPIHRAGKSPELAMADYLSRVGHGEQVATLCMATSTLGQAESDSALIVLTESFPCWRGKMSMTPKCIVQR</sequence>
<evidence type="ECO:0000256" key="1">
    <source>
        <dbReference type="ARBA" id="ARBA00023268"/>
    </source>
</evidence>
<dbReference type="InterPro" id="IPR050951">
    <property type="entry name" value="Retrovirus_Pol_polyprotein"/>
</dbReference>
<dbReference type="Pfam" id="PF17919">
    <property type="entry name" value="RT_RNaseH_2"/>
    <property type="match status" value="1"/>
</dbReference>
<dbReference type="GO" id="GO:0003824">
    <property type="term" value="F:catalytic activity"/>
    <property type="evidence" value="ECO:0007669"/>
    <property type="project" value="UniProtKB-KW"/>
</dbReference>
<dbReference type="InterPro" id="IPR041577">
    <property type="entry name" value="RT_RNaseH_2"/>
</dbReference>